<dbReference type="Gene3D" id="3.40.800.20">
    <property type="entry name" value="Histone deacetylase domain"/>
    <property type="match status" value="1"/>
</dbReference>
<keyword evidence="4" id="KW-0378">Hydrolase</keyword>
<dbReference type="InterPro" id="IPR037138">
    <property type="entry name" value="His_deacetylse_dom_sf"/>
</dbReference>
<gene>
    <name evidence="8" type="ORF">UFOPK2656_01162</name>
    <name evidence="9" type="ORF">UFOPK3099_03002</name>
    <name evidence="10" type="ORF">UFOPK3267_00758</name>
    <name evidence="11" type="ORF">UFOPK3651_01462</name>
    <name evidence="12" type="ORF">UFOPK3931_02017</name>
    <name evidence="7" type="ORF">UFOPK4189_01551</name>
</gene>
<name>A0A6J7IKG3_9ZZZZ</name>
<dbReference type="GO" id="GO:0016787">
    <property type="term" value="F:hydrolase activity"/>
    <property type="evidence" value="ECO:0007669"/>
    <property type="project" value="UniProtKB-KW"/>
</dbReference>
<dbReference type="GO" id="GO:0046872">
    <property type="term" value="F:metal ion binding"/>
    <property type="evidence" value="ECO:0007669"/>
    <property type="project" value="UniProtKB-KW"/>
</dbReference>
<evidence type="ECO:0000259" key="6">
    <source>
        <dbReference type="Pfam" id="PF00850"/>
    </source>
</evidence>
<dbReference type="GO" id="GO:0004407">
    <property type="term" value="F:histone deacetylase activity"/>
    <property type="evidence" value="ECO:0007669"/>
    <property type="project" value="TreeGrafter"/>
</dbReference>
<evidence type="ECO:0000256" key="3">
    <source>
        <dbReference type="ARBA" id="ARBA00022723"/>
    </source>
</evidence>
<dbReference type="InterPro" id="IPR023801">
    <property type="entry name" value="His_deacetylse_dom"/>
</dbReference>
<evidence type="ECO:0000256" key="2">
    <source>
        <dbReference type="ARBA" id="ARBA00005947"/>
    </source>
</evidence>
<dbReference type="InterPro" id="IPR000286">
    <property type="entry name" value="HDACs"/>
</dbReference>
<evidence type="ECO:0000256" key="1">
    <source>
        <dbReference type="ARBA" id="ARBA00001947"/>
    </source>
</evidence>
<dbReference type="CDD" id="cd10001">
    <property type="entry name" value="HDAC_classII_APAH"/>
    <property type="match status" value="1"/>
</dbReference>
<evidence type="ECO:0000256" key="5">
    <source>
        <dbReference type="ARBA" id="ARBA00022833"/>
    </source>
</evidence>
<evidence type="ECO:0000313" key="9">
    <source>
        <dbReference type="EMBL" id="CAB4836091.1"/>
    </source>
</evidence>
<dbReference type="PANTHER" id="PTHR10625">
    <property type="entry name" value="HISTONE DEACETYLASE HDAC1-RELATED"/>
    <property type="match status" value="1"/>
</dbReference>
<dbReference type="EMBL" id="CAFAAV010000366">
    <property type="protein sequence ID" value="CAB4836091.1"/>
    <property type="molecule type" value="Genomic_DNA"/>
</dbReference>
<reference evidence="11" key="1">
    <citation type="submission" date="2020-05" db="EMBL/GenBank/DDBJ databases">
        <authorList>
            <person name="Chiriac C."/>
            <person name="Salcher M."/>
            <person name="Ghai R."/>
            <person name="Kavagutti S V."/>
        </authorList>
    </citation>
    <scope>NUCLEOTIDE SEQUENCE</scope>
</reference>
<evidence type="ECO:0000256" key="4">
    <source>
        <dbReference type="ARBA" id="ARBA00022801"/>
    </source>
</evidence>
<dbReference type="Pfam" id="PF00850">
    <property type="entry name" value="Hist_deacetyl"/>
    <property type="match status" value="1"/>
</dbReference>
<dbReference type="EMBL" id="CAFBOL010000059">
    <property type="protein sequence ID" value="CAB4999207.1"/>
    <property type="molecule type" value="Genomic_DNA"/>
</dbReference>
<evidence type="ECO:0000313" key="8">
    <source>
        <dbReference type="EMBL" id="CAB4718703.1"/>
    </source>
</evidence>
<protein>
    <submittedName>
        <fullName evidence="11">Unannotated protein</fullName>
    </submittedName>
</protein>
<dbReference type="InterPro" id="IPR023696">
    <property type="entry name" value="Ureohydrolase_dom_sf"/>
</dbReference>
<comment type="similarity">
    <text evidence="2">Belongs to the histone deacetylase family.</text>
</comment>
<dbReference type="EMBL" id="CAEZYF010000005">
    <property type="protein sequence ID" value="CAB4718703.1"/>
    <property type="molecule type" value="Genomic_DNA"/>
</dbReference>
<organism evidence="11">
    <name type="scientific">freshwater metagenome</name>
    <dbReference type="NCBI Taxonomy" id="449393"/>
    <lineage>
        <taxon>unclassified sequences</taxon>
        <taxon>metagenomes</taxon>
        <taxon>ecological metagenomes</taxon>
    </lineage>
</organism>
<evidence type="ECO:0000313" key="7">
    <source>
        <dbReference type="EMBL" id="CAB4363776.1"/>
    </source>
</evidence>
<feature type="domain" description="Histone deacetylase" evidence="6">
    <location>
        <begin position="29"/>
        <end position="341"/>
    </location>
</feature>
<dbReference type="GO" id="GO:0040029">
    <property type="term" value="P:epigenetic regulation of gene expression"/>
    <property type="evidence" value="ECO:0007669"/>
    <property type="project" value="TreeGrafter"/>
</dbReference>
<proteinExistence type="inferred from homology"/>
<keyword evidence="3" id="KW-0479">Metal-binding</keyword>
<dbReference type="SUPFAM" id="SSF52768">
    <property type="entry name" value="Arginase/deacetylase"/>
    <property type="match status" value="1"/>
</dbReference>
<dbReference type="AlphaFoldDB" id="A0A6J7IKG3"/>
<dbReference type="PANTHER" id="PTHR10625:SF17">
    <property type="entry name" value="HISTONE DEACETYLASE 8"/>
    <property type="match status" value="1"/>
</dbReference>
<dbReference type="EMBL" id="CAESGF010000007">
    <property type="protein sequence ID" value="CAB4363776.1"/>
    <property type="molecule type" value="Genomic_DNA"/>
</dbReference>
<keyword evidence="5" id="KW-0862">Zinc</keyword>
<evidence type="ECO:0000313" key="11">
    <source>
        <dbReference type="EMBL" id="CAB4930824.1"/>
    </source>
</evidence>
<accession>A0A6J7IKG3</accession>
<dbReference type="PRINTS" id="PR01270">
    <property type="entry name" value="HDASUPER"/>
</dbReference>
<evidence type="ECO:0000313" key="10">
    <source>
        <dbReference type="EMBL" id="CAB4848673.1"/>
    </source>
</evidence>
<sequence length="347" mass="37329">MKVVHTAAHLLHDPQVEYESSIAQTPFEHIGRAEAIRATLQADPRFVVQHPTQWGTAPIAAVHNPGLIRFLAEGWDLYTAEHPDVREVVPDVFALPGLRSKMSLGREPTAIGGRVGYWCFETTTPLTQTTYTAALGAVDTALTATSLVLNGERSAYGLCRPPGHHATTDLYGGYCFFNNAAIAAHHVATTTGTKVTVLDVDYHHGNGTQQIFYDRDDVQYVSLHGDPARAYPYSVGFADETGSGRGLGYNHNFPLPVRADDDLWIATLEAACERIAAFGPSMLIVSLGLDTYITDPICDLAVTTDGMRRSGDVVRQLGLPTVVVQEGGYDVGALGANVQAWLVGLGA</sequence>
<comment type="cofactor">
    <cofactor evidence="1">
        <name>Zn(2+)</name>
        <dbReference type="ChEBI" id="CHEBI:29105"/>
    </cofactor>
</comment>
<dbReference type="EMBL" id="CAFBMT010000007">
    <property type="protein sequence ID" value="CAB4930824.1"/>
    <property type="molecule type" value="Genomic_DNA"/>
</dbReference>
<dbReference type="EMBL" id="CAFBIY010000029">
    <property type="protein sequence ID" value="CAB4848673.1"/>
    <property type="molecule type" value="Genomic_DNA"/>
</dbReference>
<evidence type="ECO:0000313" key="12">
    <source>
        <dbReference type="EMBL" id="CAB4999207.1"/>
    </source>
</evidence>